<dbReference type="eggNOG" id="KOG1721">
    <property type="taxonomic scope" value="Eukaryota"/>
</dbReference>
<dbReference type="SMART" id="SM00355">
    <property type="entry name" value="ZnF_C2H2"/>
    <property type="match status" value="2"/>
</dbReference>
<evidence type="ECO:0000259" key="9">
    <source>
        <dbReference type="PROSITE" id="PS50157"/>
    </source>
</evidence>
<protein>
    <recommendedName>
        <fullName evidence="9">C2H2-type domain-containing protein</fullName>
    </recommendedName>
</protein>
<evidence type="ECO:0000256" key="4">
    <source>
        <dbReference type="ARBA" id="ARBA00022771"/>
    </source>
</evidence>
<dbReference type="SUPFAM" id="SSF57667">
    <property type="entry name" value="beta-beta-alpha zinc fingers"/>
    <property type="match status" value="1"/>
</dbReference>
<dbReference type="InterPro" id="IPR013087">
    <property type="entry name" value="Znf_C2H2_type"/>
</dbReference>
<keyword evidence="4 7" id="KW-0863">Zinc-finger</keyword>
<accession>S8EZ08</accession>
<dbReference type="GO" id="GO:0000785">
    <property type="term" value="C:chromatin"/>
    <property type="evidence" value="ECO:0007669"/>
    <property type="project" value="TreeGrafter"/>
</dbReference>
<dbReference type="PROSITE" id="PS50157">
    <property type="entry name" value="ZINC_FINGER_C2H2_2"/>
    <property type="match status" value="2"/>
</dbReference>
<keyword evidence="5" id="KW-0862">Zinc</keyword>
<dbReference type="EMBL" id="KE504224">
    <property type="protein sequence ID" value="EPS94755.1"/>
    <property type="molecule type" value="Genomic_DNA"/>
</dbReference>
<dbReference type="STRING" id="743788.S8EZ08"/>
<dbReference type="GO" id="GO:0000978">
    <property type="term" value="F:RNA polymerase II cis-regulatory region sequence-specific DNA binding"/>
    <property type="evidence" value="ECO:0007669"/>
    <property type="project" value="InterPro"/>
</dbReference>
<dbReference type="HOGENOM" id="CLU_127751_1_0_1"/>
<keyword evidence="3" id="KW-0677">Repeat</keyword>
<evidence type="ECO:0000313" key="11">
    <source>
        <dbReference type="Proteomes" id="UP000015241"/>
    </source>
</evidence>
<dbReference type="Proteomes" id="UP000015241">
    <property type="component" value="Unassembled WGS sequence"/>
</dbReference>
<dbReference type="AlphaFoldDB" id="S8EZ08"/>
<evidence type="ECO:0000256" key="2">
    <source>
        <dbReference type="ARBA" id="ARBA00022723"/>
    </source>
</evidence>
<dbReference type="PROSITE" id="PS00028">
    <property type="entry name" value="ZINC_FINGER_C2H2_1"/>
    <property type="match status" value="2"/>
</dbReference>
<evidence type="ECO:0000256" key="3">
    <source>
        <dbReference type="ARBA" id="ARBA00022737"/>
    </source>
</evidence>
<dbReference type="GO" id="GO:0005634">
    <property type="term" value="C:nucleus"/>
    <property type="evidence" value="ECO:0007669"/>
    <property type="project" value="UniProtKB-SubCell"/>
</dbReference>
<dbReference type="GO" id="GO:0008270">
    <property type="term" value="F:zinc ion binding"/>
    <property type="evidence" value="ECO:0007669"/>
    <property type="project" value="UniProtKB-KW"/>
</dbReference>
<sequence>GPQSVYPRPKPVPGLNKPPRGRPVPTKESGERKGITTYTCRICHKVFTRSEHMKRHVRSLHMNMEQTYMCALPFCDKTFARRDNLLQHERKHR</sequence>
<evidence type="ECO:0000313" key="10">
    <source>
        <dbReference type="EMBL" id="EPS94755.1"/>
    </source>
</evidence>
<feature type="domain" description="C2H2-type" evidence="9">
    <location>
        <begin position="68"/>
        <end position="93"/>
    </location>
</feature>
<evidence type="ECO:0000256" key="6">
    <source>
        <dbReference type="ARBA" id="ARBA00023242"/>
    </source>
</evidence>
<dbReference type="InterPro" id="IPR036236">
    <property type="entry name" value="Znf_C2H2_sf"/>
</dbReference>
<organism evidence="10 11">
    <name type="scientific">Fomitopsis schrenkii</name>
    <name type="common">Brown rot fungus</name>
    <dbReference type="NCBI Taxonomy" id="2126942"/>
    <lineage>
        <taxon>Eukaryota</taxon>
        <taxon>Fungi</taxon>
        <taxon>Dikarya</taxon>
        <taxon>Basidiomycota</taxon>
        <taxon>Agaricomycotina</taxon>
        <taxon>Agaricomycetes</taxon>
        <taxon>Polyporales</taxon>
        <taxon>Fomitopsis</taxon>
    </lineage>
</organism>
<keyword evidence="2" id="KW-0479">Metal-binding</keyword>
<evidence type="ECO:0000256" key="1">
    <source>
        <dbReference type="ARBA" id="ARBA00004123"/>
    </source>
</evidence>
<evidence type="ECO:0000256" key="5">
    <source>
        <dbReference type="ARBA" id="ARBA00022833"/>
    </source>
</evidence>
<dbReference type="PANTHER" id="PTHR40626:SF11">
    <property type="entry name" value="ZINC FINGER PROTEIN YPR022C"/>
    <property type="match status" value="1"/>
</dbReference>
<feature type="non-terminal residue" evidence="10">
    <location>
        <position position="93"/>
    </location>
</feature>
<feature type="non-terminal residue" evidence="10">
    <location>
        <position position="1"/>
    </location>
</feature>
<name>S8EZ08_FOMSC</name>
<feature type="domain" description="C2H2-type" evidence="9">
    <location>
        <begin position="38"/>
        <end position="66"/>
    </location>
</feature>
<comment type="subcellular location">
    <subcellularLocation>
        <location evidence="1">Nucleus</location>
    </subcellularLocation>
</comment>
<dbReference type="InParanoid" id="S8EZ08"/>
<proteinExistence type="predicted"/>
<dbReference type="GO" id="GO:0000981">
    <property type="term" value="F:DNA-binding transcription factor activity, RNA polymerase II-specific"/>
    <property type="evidence" value="ECO:0007669"/>
    <property type="project" value="InterPro"/>
</dbReference>
<dbReference type="Gene3D" id="3.30.160.60">
    <property type="entry name" value="Classic Zinc Finger"/>
    <property type="match status" value="2"/>
</dbReference>
<dbReference type="Pfam" id="PF00096">
    <property type="entry name" value="zf-C2H2"/>
    <property type="match status" value="2"/>
</dbReference>
<evidence type="ECO:0000256" key="7">
    <source>
        <dbReference type="PROSITE-ProRule" id="PRU00042"/>
    </source>
</evidence>
<evidence type="ECO:0000256" key="8">
    <source>
        <dbReference type="SAM" id="MobiDB-lite"/>
    </source>
</evidence>
<dbReference type="InterPro" id="IPR051059">
    <property type="entry name" value="VerF-like"/>
</dbReference>
<dbReference type="PANTHER" id="PTHR40626">
    <property type="entry name" value="MIP31509P"/>
    <property type="match status" value="1"/>
</dbReference>
<keyword evidence="6" id="KW-0539">Nucleus</keyword>
<feature type="region of interest" description="Disordered" evidence="8">
    <location>
        <begin position="1"/>
        <end position="33"/>
    </location>
</feature>
<gene>
    <name evidence="10" type="ORF">FOMPIDRAFT_1085626</name>
</gene>
<reference evidence="10 11" key="1">
    <citation type="journal article" date="2012" name="Science">
        <title>The Paleozoic origin of enzymatic lignin decomposition reconstructed from 31 fungal genomes.</title>
        <authorList>
            <person name="Floudas D."/>
            <person name="Binder M."/>
            <person name="Riley R."/>
            <person name="Barry K."/>
            <person name="Blanchette R.A."/>
            <person name="Henrissat B."/>
            <person name="Martinez A.T."/>
            <person name="Otillar R."/>
            <person name="Spatafora J.W."/>
            <person name="Yadav J.S."/>
            <person name="Aerts A."/>
            <person name="Benoit I."/>
            <person name="Boyd A."/>
            <person name="Carlson A."/>
            <person name="Copeland A."/>
            <person name="Coutinho P.M."/>
            <person name="de Vries R.P."/>
            <person name="Ferreira P."/>
            <person name="Findley K."/>
            <person name="Foster B."/>
            <person name="Gaskell J."/>
            <person name="Glotzer D."/>
            <person name="Gorecki P."/>
            <person name="Heitman J."/>
            <person name="Hesse C."/>
            <person name="Hori C."/>
            <person name="Igarashi K."/>
            <person name="Jurgens J.A."/>
            <person name="Kallen N."/>
            <person name="Kersten P."/>
            <person name="Kohler A."/>
            <person name="Kuees U."/>
            <person name="Kumar T.K.A."/>
            <person name="Kuo A."/>
            <person name="LaButti K."/>
            <person name="Larrondo L.F."/>
            <person name="Lindquist E."/>
            <person name="Ling A."/>
            <person name="Lombard V."/>
            <person name="Lucas S."/>
            <person name="Lundell T."/>
            <person name="Martin R."/>
            <person name="McLaughlin D.J."/>
            <person name="Morgenstern I."/>
            <person name="Morin E."/>
            <person name="Murat C."/>
            <person name="Nagy L.G."/>
            <person name="Nolan M."/>
            <person name="Ohm R.A."/>
            <person name="Patyshakuliyeva A."/>
            <person name="Rokas A."/>
            <person name="Ruiz-Duenas F.J."/>
            <person name="Sabat G."/>
            <person name="Salamov A."/>
            <person name="Samejima M."/>
            <person name="Schmutz J."/>
            <person name="Slot J.C."/>
            <person name="St John F."/>
            <person name="Stenlid J."/>
            <person name="Sun H."/>
            <person name="Sun S."/>
            <person name="Syed K."/>
            <person name="Tsang A."/>
            <person name="Wiebenga A."/>
            <person name="Young D."/>
            <person name="Pisabarro A."/>
            <person name="Eastwood D.C."/>
            <person name="Martin F."/>
            <person name="Cullen D."/>
            <person name="Grigoriev I.V."/>
            <person name="Hibbett D.S."/>
        </authorList>
    </citation>
    <scope>NUCLEOTIDE SEQUENCE</scope>
    <source>
        <strain evidence="11">FP-58527</strain>
    </source>
</reference>
<keyword evidence="11" id="KW-1185">Reference proteome</keyword>
<dbReference type="OrthoDB" id="6365676at2759"/>